<organism evidence="1 2">
    <name type="scientific">Pseudoroseomonas cervicalis ATCC 49957</name>
    <dbReference type="NCBI Taxonomy" id="525371"/>
    <lineage>
        <taxon>Bacteria</taxon>
        <taxon>Pseudomonadati</taxon>
        <taxon>Pseudomonadota</taxon>
        <taxon>Alphaproteobacteria</taxon>
        <taxon>Acetobacterales</taxon>
        <taxon>Roseomonadaceae</taxon>
        <taxon>Roseomonas</taxon>
    </lineage>
</organism>
<gene>
    <name evidence="1" type="ORF">HMPREF0731_1627</name>
</gene>
<protein>
    <submittedName>
        <fullName evidence="1">Uncharacterized protein</fullName>
    </submittedName>
</protein>
<dbReference type="HOGENOM" id="CLU_3295780_0_0_5"/>
<sequence length="40" mass="4067">MLAADHEAALSRALATRPDWAAAEAAGLRPAQPTLQGVPA</sequence>
<comment type="caution">
    <text evidence="1">The sequence shown here is derived from an EMBL/GenBank/DDBJ whole genome shotgun (WGS) entry which is preliminary data.</text>
</comment>
<evidence type="ECO:0000313" key="2">
    <source>
        <dbReference type="Proteomes" id="UP000005324"/>
    </source>
</evidence>
<name>D5RKL7_9PROT</name>
<accession>D5RKL7</accession>
<reference evidence="1 2" key="1">
    <citation type="submission" date="2010-04" db="EMBL/GenBank/DDBJ databases">
        <authorList>
            <person name="Qin X."/>
            <person name="Bachman B."/>
            <person name="Battles P."/>
            <person name="Bell A."/>
            <person name="Bess C."/>
            <person name="Bickham C."/>
            <person name="Chaboub L."/>
            <person name="Chen D."/>
            <person name="Coyle M."/>
            <person name="Deiros D.R."/>
            <person name="Dinh H."/>
            <person name="Forbes L."/>
            <person name="Fowler G."/>
            <person name="Francisco L."/>
            <person name="Fu Q."/>
            <person name="Gubbala S."/>
            <person name="Hale W."/>
            <person name="Han Y."/>
            <person name="Hemphill L."/>
            <person name="Highlander S.K."/>
            <person name="Hirani K."/>
            <person name="Hogues M."/>
            <person name="Jackson L."/>
            <person name="Jakkamsetti A."/>
            <person name="Javaid M."/>
            <person name="Jiang H."/>
            <person name="Korchina V."/>
            <person name="Kovar C."/>
            <person name="Lara F."/>
            <person name="Lee S."/>
            <person name="Mata R."/>
            <person name="Mathew T."/>
            <person name="Moen C."/>
            <person name="Morales K."/>
            <person name="Munidasa M."/>
            <person name="Nazareth L."/>
            <person name="Ngo R."/>
            <person name="Nguyen L."/>
            <person name="Okwuonu G."/>
            <person name="Ongeri F."/>
            <person name="Patil S."/>
            <person name="Petrosino J."/>
            <person name="Pham C."/>
            <person name="Pham P."/>
            <person name="Pu L.-L."/>
            <person name="Puazo M."/>
            <person name="Raj R."/>
            <person name="Reid J."/>
            <person name="Rouhana J."/>
            <person name="Saada N."/>
            <person name="Shang Y."/>
            <person name="Simmons D."/>
            <person name="Thornton R."/>
            <person name="Warren J."/>
            <person name="Weissenberger G."/>
            <person name="Zhang J."/>
            <person name="Zhang L."/>
            <person name="Zhou C."/>
            <person name="Zhu D."/>
            <person name="Muzny D."/>
            <person name="Worley K."/>
            <person name="Gibbs R."/>
        </authorList>
    </citation>
    <scope>NUCLEOTIDE SEQUENCE [LARGE SCALE GENOMIC DNA]</scope>
    <source>
        <strain evidence="1 2">ATCC 49957</strain>
    </source>
</reference>
<dbReference type="Proteomes" id="UP000005324">
    <property type="component" value="Unassembled WGS sequence"/>
</dbReference>
<keyword evidence="2" id="KW-1185">Reference proteome</keyword>
<evidence type="ECO:0000313" key="1">
    <source>
        <dbReference type="EMBL" id="EFH12170.1"/>
    </source>
</evidence>
<dbReference type="AlphaFoldDB" id="D5RKL7"/>
<proteinExistence type="predicted"/>
<dbReference type="EMBL" id="ADVL01000269">
    <property type="protein sequence ID" value="EFH12170.1"/>
    <property type="molecule type" value="Genomic_DNA"/>
</dbReference>